<protein>
    <submittedName>
        <fullName evidence="2">MoxR-like ATPase (MoxR)</fullName>
    </submittedName>
</protein>
<organism evidence="2">
    <name type="scientific">uncultured marine thaumarchaeote KM3_90_H07</name>
    <dbReference type="NCBI Taxonomy" id="1456345"/>
    <lineage>
        <taxon>Archaea</taxon>
        <taxon>Nitrososphaerota</taxon>
        <taxon>environmental samples</taxon>
    </lineage>
</organism>
<name>A0A075HY82_9ARCH</name>
<dbReference type="SUPFAM" id="SSF52540">
    <property type="entry name" value="P-loop containing nucleoside triphosphate hydrolases"/>
    <property type="match status" value="1"/>
</dbReference>
<dbReference type="PANTHER" id="PTHR42759">
    <property type="entry name" value="MOXR FAMILY PROTEIN"/>
    <property type="match status" value="1"/>
</dbReference>
<dbReference type="InterPro" id="IPR011703">
    <property type="entry name" value="ATPase_AAA-3"/>
</dbReference>
<proteinExistence type="predicted"/>
<evidence type="ECO:0000313" key="2">
    <source>
        <dbReference type="EMBL" id="AIF20609.1"/>
    </source>
</evidence>
<gene>
    <name evidence="2" type="primary">moxR</name>
</gene>
<dbReference type="PIRSF" id="PIRSF002849">
    <property type="entry name" value="AAA_ATPase_chaperone_MoxR_prd"/>
    <property type="match status" value="1"/>
</dbReference>
<dbReference type="Pfam" id="PF17863">
    <property type="entry name" value="AAA_lid_2"/>
    <property type="match status" value="1"/>
</dbReference>
<dbReference type="CDD" id="cd00009">
    <property type="entry name" value="AAA"/>
    <property type="match status" value="1"/>
</dbReference>
<dbReference type="Gene3D" id="3.40.50.300">
    <property type="entry name" value="P-loop containing nucleotide triphosphate hydrolases"/>
    <property type="match status" value="1"/>
</dbReference>
<accession>A0A075HY82</accession>
<dbReference type="SMART" id="SM00382">
    <property type="entry name" value="AAA"/>
    <property type="match status" value="1"/>
</dbReference>
<dbReference type="InterPro" id="IPR050764">
    <property type="entry name" value="CbbQ/NirQ/NorQ/GpvN"/>
</dbReference>
<dbReference type="PANTHER" id="PTHR42759:SF1">
    <property type="entry name" value="MAGNESIUM-CHELATASE SUBUNIT CHLD"/>
    <property type="match status" value="1"/>
</dbReference>
<dbReference type="AlphaFoldDB" id="A0A075HY82"/>
<feature type="domain" description="AAA+ ATPase" evidence="1">
    <location>
        <begin position="34"/>
        <end position="175"/>
    </location>
</feature>
<dbReference type="EMBL" id="KF901169">
    <property type="protein sequence ID" value="AIF20609.1"/>
    <property type="molecule type" value="Genomic_DNA"/>
</dbReference>
<dbReference type="InterPro" id="IPR041628">
    <property type="entry name" value="ChlI/MoxR_AAA_lid"/>
</dbReference>
<dbReference type="InterPro" id="IPR027417">
    <property type="entry name" value="P-loop_NTPase"/>
</dbReference>
<dbReference type="Pfam" id="PF07726">
    <property type="entry name" value="AAA_3"/>
    <property type="match status" value="1"/>
</dbReference>
<dbReference type="Gene3D" id="1.10.8.80">
    <property type="entry name" value="Magnesium chelatase subunit I, C-Terminal domain"/>
    <property type="match status" value="1"/>
</dbReference>
<sequence>MLATEIHEKINQEISGKIIGKSVETRLLTIALLAQGHAIIEGVPGIAKTLLAKSFANILELEFKRVQLTSDMLPSDITGTFVFNVKDQEFFFRKGPLFANIVLADEINRGIPKTQSALLEAMQEYQVTVEGQTETLSQPFMVIATQNPLEMRGTYPLPEAQLDRFMFRIIMGLPNKAEELEVLDRYEKDSKRDLEFNSIKTDLVEAREEIKTKITMSREIKEYIIAIMNATRNESENVTLGASPRASLHLMRACKVNAALDGRDYVTPDDVKLLLFPTLNHRLIINPDFLLRKTKPSEVFNYSAIEEIINKAVNSVNPPR</sequence>
<dbReference type="GO" id="GO:0005524">
    <property type="term" value="F:ATP binding"/>
    <property type="evidence" value="ECO:0007669"/>
    <property type="project" value="InterPro"/>
</dbReference>
<reference evidence="2" key="1">
    <citation type="journal article" date="2014" name="Genome Biol. Evol.">
        <title>Pangenome evidence for extensive interdomain horizontal transfer affecting lineage core and shell genes in uncultured planktonic thaumarchaeota and euryarchaeota.</title>
        <authorList>
            <person name="Deschamps P."/>
            <person name="Zivanovic Y."/>
            <person name="Moreira D."/>
            <person name="Rodriguez-Valera F."/>
            <person name="Lopez-Garcia P."/>
        </authorList>
    </citation>
    <scope>NUCLEOTIDE SEQUENCE</scope>
</reference>
<evidence type="ECO:0000259" key="1">
    <source>
        <dbReference type="SMART" id="SM00382"/>
    </source>
</evidence>
<dbReference type="InterPro" id="IPR003593">
    <property type="entry name" value="AAA+_ATPase"/>
</dbReference>
<dbReference type="GO" id="GO:0016887">
    <property type="term" value="F:ATP hydrolysis activity"/>
    <property type="evidence" value="ECO:0007669"/>
    <property type="project" value="InterPro"/>
</dbReference>